<comment type="caution">
    <text evidence="13">Lacks conserved residue(s) required for the propagation of feature annotation.</text>
</comment>
<dbReference type="GO" id="GO:0005886">
    <property type="term" value="C:plasma membrane"/>
    <property type="evidence" value="ECO:0007669"/>
    <property type="project" value="UniProtKB-SubCell"/>
</dbReference>
<keyword evidence="6 13" id="KW-1133">Transmembrane helix</keyword>
<evidence type="ECO:0000256" key="10">
    <source>
        <dbReference type="ARBA" id="ARBA00023180"/>
    </source>
</evidence>
<evidence type="ECO:0000256" key="5">
    <source>
        <dbReference type="ARBA" id="ARBA00022692"/>
    </source>
</evidence>
<feature type="transmembrane region" description="Helical" evidence="13">
    <location>
        <begin position="208"/>
        <end position="231"/>
    </location>
</feature>
<dbReference type="InterPro" id="IPR006990">
    <property type="entry name" value="Tweety"/>
</dbReference>
<feature type="transmembrane region" description="Helical" evidence="13">
    <location>
        <begin position="342"/>
        <end position="363"/>
    </location>
</feature>
<dbReference type="PANTHER" id="PTHR12424:SF17">
    <property type="entry name" value="PROTEIN TWEETY HOMOLOG 2-LIKE"/>
    <property type="match status" value="1"/>
</dbReference>
<keyword evidence="9 13" id="KW-0869">Chloride channel</keyword>
<evidence type="ECO:0000313" key="15">
    <source>
        <dbReference type="Proteomes" id="UP000018467"/>
    </source>
</evidence>
<reference evidence="15" key="2">
    <citation type="journal article" date="2014" name="Nat. Commun.">
        <title>The cavefish genome reveals candidate genes for eye loss.</title>
        <authorList>
            <person name="McGaugh S.E."/>
            <person name="Gross J.B."/>
            <person name="Aken B."/>
            <person name="Blin M."/>
            <person name="Borowsky R."/>
            <person name="Chalopin D."/>
            <person name="Hinaux H."/>
            <person name="Jeffery W.R."/>
            <person name="Keene A."/>
            <person name="Ma L."/>
            <person name="Minx P."/>
            <person name="Murphy D."/>
            <person name="O'Quin K.E."/>
            <person name="Retaux S."/>
            <person name="Rohner N."/>
            <person name="Searle S.M."/>
            <person name="Stahl B.A."/>
            <person name="Tabin C."/>
            <person name="Volff J.N."/>
            <person name="Yoshizawa M."/>
            <person name="Warren W.C."/>
        </authorList>
    </citation>
    <scope>NUCLEOTIDE SEQUENCE [LARGE SCALE GENOMIC DNA]</scope>
    <source>
        <strain evidence="15">female</strain>
    </source>
</reference>
<comment type="function">
    <text evidence="13">Probable chloride channel.</text>
</comment>
<evidence type="ECO:0000313" key="14">
    <source>
        <dbReference type="Ensembl" id="ENSAMXP00000050534.1"/>
    </source>
</evidence>
<name>A0A3B1KA60_ASTMX</name>
<feature type="transmembrane region" description="Helical" evidence="13">
    <location>
        <begin position="45"/>
        <end position="67"/>
    </location>
</feature>
<keyword evidence="10" id="KW-0325">Glycoprotein</keyword>
<evidence type="ECO:0000256" key="1">
    <source>
        <dbReference type="ARBA" id="ARBA00004651"/>
    </source>
</evidence>
<dbReference type="Bgee" id="ENSAMXG00000041284">
    <property type="expression patterns" value="Expressed in zone of skin and 10 other cell types or tissues"/>
</dbReference>
<evidence type="ECO:0000256" key="2">
    <source>
        <dbReference type="ARBA" id="ARBA00009849"/>
    </source>
</evidence>
<evidence type="ECO:0000256" key="4">
    <source>
        <dbReference type="ARBA" id="ARBA00022475"/>
    </source>
</evidence>
<keyword evidence="7 13" id="KW-0406">Ion transport</keyword>
<keyword evidence="12 13" id="KW-0407">Ion channel</keyword>
<dbReference type="GO" id="GO:0034707">
    <property type="term" value="C:chloride channel complex"/>
    <property type="evidence" value="ECO:0007669"/>
    <property type="project" value="UniProtKB-UniRule"/>
</dbReference>
<keyword evidence="3 13" id="KW-0813">Transport</keyword>
<organism evidence="14 15">
    <name type="scientific">Astyanax mexicanus</name>
    <name type="common">Blind cave fish</name>
    <name type="synonym">Astyanax fasciatus mexicanus</name>
    <dbReference type="NCBI Taxonomy" id="7994"/>
    <lineage>
        <taxon>Eukaryota</taxon>
        <taxon>Metazoa</taxon>
        <taxon>Chordata</taxon>
        <taxon>Craniata</taxon>
        <taxon>Vertebrata</taxon>
        <taxon>Euteleostomi</taxon>
        <taxon>Actinopterygii</taxon>
        <taxon>Neopterygii</taxon>
        <taxon>Teleostei</taxon>
        <taxon>Ostariophysi</taxon>
        <taxon>Characiformes</taxon>
        <taxon>Characoidei</taxon>
        <taxon>Acestrorhamphidae</taxon>
        <taxon>Acestrorhamphinae</taxon>
        <taxon>Astyanax</taxon>
    </lineage>
</organism>
<evidence type="ECO:0000256" key="11">
    <source>
        <dbReference type="ARBA" id="ARBA00023214"/>
    </source>
</evidence>
<dbReference type="PANTHER" id="PTHR12424">
    <property type="entry name" value="TWEETY-RELATED"/>
    <property type="match status" value="1"/>
</dbReference>
<evidence type="ECO:0000256" key="13">
    <source>
        <dbReference type="RuleBase" id="RU361114"/>
    </source>
</evidence>
<dbReference type="Ensembl" id="ENSAMXT00000029870.1">
    <property type="protein sequence ID" value="ENSAMXP00000050534.1"/>
    <property type="gene ID" value="ENSAMXG00000041284.1"/>
</dbReference>
<evidence type="ECO:0000256" key="3">
    <source>
        <dbReference type="ARBA" id="ARBA00022448"/>
    </source>
</evidence>
<keyword evidence="11 13" id="KW-0868">Chloride</keyword>
<dbReference type="GO" id="GO:0072320">
    <property type="term" value="F:volume-sensitive chloride channel activity"/>
    <property type="evidence" value="ECO:0007669"/>
    <property type="project" value="TreeGrafter"/>
</dbReference>
<reference evidence="14" key="3">
    <citation type="submission" date="2025-08" db="UniProtKB">
        <authorList>
            <consortium name="Ensembl"/>
        </authorList>
    </citation>
    <scope>IDENTIFICATION</scope>
</reference>
<dbReference type="Pfam" id="PF04906">
    <property type="entry name" value="Tweety"/>
    <property type="match status" value="2"/>
</dbReference>
<proteinExistence type="inferred from homology"/>
<evidence type="ECO:0000256" key="9">
    <source>
        <dbReference type="ARBA" id="ARBA00023173"/>
    </source>
</evidence>
<comment type="subcellular location">
    <subcellularLocation>
        <location evidence="1">Cell membrane</location>
        <topology evidence="1">Multi-pass membrane protein</topology>
    </subcellularLocation>
</comment>
<sequence>MASAQQDYIAPWWTYWLHSFPHLNFNFQPVDNSFRPAEEEYQQSLIFLACMAAVGLGLSLGVLAVYLSCLCFCRKEEAEETKRPDGCCITWAAVITGLVICSAVGVGFYGNSETNDGVYQLTYSLYNANHTLGGVDSLVRVCTQLKEHLARLDEIFSPQRDYVQTLRFMQQMADNIIRQLNGMPNFSKARQDLANVADQTSYIEYYRWLTYLLLLILDLVICLVALFLTFLDLPHVLCNYTFSPERSPNLNICLFNCFYSVFQSLTIFQRSLTTMQIQVQGLLQFSVSVFPTAERDLLGVQKLLNTTEFNLHQLTALLDCRSLHKDYLDALVGMCYDGVEGLLYLCLFSLLAASAFCAMLCAIPRAFILMASRDRDYDDIDEEDPFNPQARRLPYNPSRAQVHSFCSYSSSLGSQTSLQPPAPTTSSAPAAEYMNQSMLFGGNPRYENVPLIGRGSPPPSYSPSMRTTYLSMTDAQIRHFGRDFHV</sequence>
<evidence type="ECO:0000256" key="12">
    <source>
        <dbReference type="ARBA" id="ARBA00023303"/>
    </source>
</evidence>
<keyword evidence="5 13" id="KW-0812">Transmembrane</keyword>
<comment type="similarity">
    <text evidence="2 13">Belongs to the tweety family.</text>
</comment>
<dbReference type="Proteomes" id="UP000018467">
    <property type="component" value="Unassembled WGS sequence"/>
</dbReference>
<accession>A0A3B1KA60</accession>
<dbReference type="GeneTree" id="ENSGT00950000183060"/>
<protein>
    <recommendedName>
        <fullName evidence="13">Protein tweety homolog</fullName>
    </recommendedName>
</protein>
<keyword evidence="15" id="KW-1185">Reference proteome</keyword>
<dbReference type="GO" id="GO:0005229">
    <property type="term" value="F:intracellularly calcium-gated chloride channel activity"/>
    <property type="evidence" value="ECO:0007669"/>
    <property type="project" value="TreeGrafter"/>
</dbReference>
<keyword evidence="8 13" id="KW-0472">Membrane</keyword>
<reference evidence="14" key="4">
    <citation type="submission" date="2025-09" db="UniProtKB">
        <authorList>
            <consortium name="Ensembl"/>
        </authorList>
    </citation>
    <scope>IDENTIFICATION</scope>
</reference>
<keyword evidence="4" id="KW-1003">Cell membrane</keyword>
<reference evidence="15" key="1">
    <citation type="submission" date="2013-03" db="EMBL/GenBank/DDBJ databases">
        <authorList>
            <person name="Jeffery W."/>
            <person name="Warren W."/>
            <person name="Wilson R.K."/>
        </authorList>
    </citation>
    <scope>NUCLEOTIDE SEQUENCE</scope>
    <source>
        <strain evidence="15">female</strain>
    </source>
</reference>
<evidence type="ECO:0000256" key="7">
    <source>
        <dbReference type="ARBA" id="ARBA00023065"/>
    </source>
</evidence>
<evidence type="ECO:0000256" key="8">
    <source>
        <dbReference type="ARBA" id="ARBA00023136"/>
    </source>
</evidence>
<evidence type="ECO:0000256" key="6">
    <source>
        <dbReference type="ARBA" id="ARBA00022989"/>
    </source>
</evidence>
<dbReference type="AlphaFoldDB" id="A0A3B1KA60"/>
<feature type="transmembrane region" description="Helical" evidence="13">
    <location>
        <begin position="88"/>
        <end position="109"/>
    </location>
</feature>